<dbReference type="SUPFAM" id="SSF54106">
    <property type="entry name" value="LysM domain"/>
    <property type="match status" value="1"/>
</dbReference>
<dbReference type="InterPro" id="IPR036779">
    <property type="entry name" value="LysM_dom_sf"/>
</dbReference>
<dbReference type="Pfam" id="PF01476">
    <property type="entry name" value="LysM"/>
    <property type="match status" value="1"/>
</dbReference>
<dbReference type="Pfam" id="PF12673">
    <property type="entry name" value="SipL"/>
    <property type="match status" value="3"/>
</dbReference>
<proteinExistence type="predicted"/>
<evidence type="ECO:0000313" key="2">
    <source>
        <dbReference type="EMBL" id="HIX47498.1"/>
    </source>
</evidence>
<reference evidence="2" key="1">
    <citation type="journal article" date="2021" name="PeerJ">
        <title>Extensive microbial diversity within the chicken gut microbiome revealed by metagenomics and culture.</title>
        <authorList>
            <person name="Gilroy R."/>
            <person name="Ravi A."/>
            <person name="Getino M."/>
            <person name="Pursley I."/>
            <person name="Horton D.L."/>
            <person name="Alikhan N.F."/>
            <person name="Baker D."/>
            <person name="Gharbi K."/>
            <person name="Hall N."/>
            <person name="Watson M."/>
            <person name="Adriaenssens E.M."/>
            <person name="Foster-Nyarko E."/>
            <person name="Jarju S."/>
            <person name="Secka A."/>
            <person name="Antonio M."/>
            <person name="Oren A."/>
            <person name="Chaudhuri R.R."/>
            <person name="La Ragione R."/>
            <person name="Hildebrand F."/>
            <person name="Pallen M.J."/>
        </authorList>
    </citation>
    <scope>NUCLEOTIDE SEQUENCE</scope>
    <source>
        <strain evidence="2">ChiSjej5B23-15282</strain>
    </source>
</reference>
<comment type="caution">
    <text evidence="2">The sequence shown here is derived from an EMBL/GenBank/DDBJ whole genome shotgun (WGS) entry which is preliminary data.</text>
</comment>
<name>A0A9D2ARR8_9FIRM</name>
<dbReference type="AlphaFoldDB" id="A0A9D2ARR8"/>
<reference evidence="2" key="2">
    <citation type="submission" date="2021-04" db="EMBL/GenBank/DDBJ databases">
        <authorList>
            <person name="Gilroy R."/>
        </authorList>
    </citation>
    <scope>NUCLEOTIDE SEQUENCE</scope>
    <source>
        <strain evidence="2">ChiSjej5B23-15282</strain>
    </source>
</reference>
<organism evidence="2 3">
    <name type="scientific">Candidatus Mediterraneibacter caccavium</name>
    <dbReference type="NCBI Taxonomy" id="2838661"/>
    <lineage>
        <taxon>Bacteria</taxon>
        <taxon>Bacillati</taxon>
        <taxon>Bacillota</taxon>
        <taxon>Clostridia</taxon>
        <taxon>Lachnospirales</taxon>
        <taxon>Lachnospiraceae</taxon>
        <taxon>Mediterraneibacter</taxon>
    </lineage>
</organism>
<dbReference type="SMART" id="SM00257">
    <property type="entry name" value="LysM"/>
    <property type="match status" value="1"/>
</dbReference>
<dbReference type="InterPro" id="IPR024300">
    <property type="entry name" value="SipL_SPOCS_dom"/>
</dbReference>
<dbReference type="CDD" id="cd00118">
    <property type="entry name" value="LysM"/>
    <property type="match status" value="1"/>
</dbReference>
<accession>A0A9D2ARR8</accession>
<gene>
    <name evidence="2" type="ORF">H9981_00505</name>
</gene>
<sequence>MELIKRPIHYTQEGKSIFDQFYLDEDYNVPEQKEDVRRIIQGNAECRTEDIRPVENYVKVTGKIYFRILYMTASVDSKPAVLEGSLPFEEMVYAESDGNETFFIRSMRTEFAGTVVNSRKLSLRVMAEMEIGRERLRDEELTEDVEGQIPVYRRKEKLDLLKLAVSGKDTYRIKEEIVLPGTKESIGQVLLTDIGSRKLDIRLGQDEILLRGELLVFCMYLSADEKADWIEQSVPYEGRISCDGVTESMYHHIRHSLEDTLADVRLDEDGEMRILGIEATLALRMNIYEEEETEVLRDMYSLEQVCEFDTRDVVYEELLMQNQSRCKVSERLALPELKEDVLQILHSQGSIQMESEQYTEEGIRVEGILHLSFLYLRGDDMEPYGSWQGILPFSYLIEYPGMPDHVESSLSSHVEQLAVTLAGSEAVEVKAVLAFDVFLRKQIPIEMITDVRMRPADKEAAEERPGIVGHIVQAGEDLWSLAKKYMTTVEGIMEINGLDSENVRPGDKLLILKENVSIL</sequence>
<dbReference type="Gene3D" id="3.10.350.10">
    <property type="entry name" value="LysM domain"/>
    <property type="match status" value="1"/>
</dbReference>
<evidence type="ECO:0000259" key="1">
    <source>
        <dbReference type="PROSITE" id="PS51782"/>
    </source>
</evidence>
<protein>
    <submittedName>
        <fullName evidence="2">DUF3794 domain-containing protein</fullName>
    </submittedName>
</protein>
<dbReference type="Proteomes" id="UP000824243">
    <property type="component" value="Unassembled WGS sequence"/>
</dbReference>
<feature type="domain" description="LysM" evidence="1">
    <location>
        <begin position="468"/>
        <end position="511"/>
    </location>
</feature>
<dbReference type="InterPro" id="IPR018392">
    <property type="entry name" value="LysM"/>
</dbReference>
<evidence type="ECO:0000313" key="3">
    <source>
        <dbReference type="Proteomes" id="UP000824243"/>
    </source>
</evidence>
<dbReference type="PROSITE" id="PS51782">
    <property type="entry name" value="LYSM"/>
    <property type="match status" value="1"/>
</dbReference>
<dbReference type="EMBL" id="DXFA01000009">
    <property type="protein sequence ID" value="HIX47498.1"/>
    <property type="molecule type" value="Genomic_DNA"/>
</dbReference>